<proteinExistence type="predicted"/>
<organism evidence="1">
    <name type="scientific">Anguilla anguilla</name>
    <name type="common">European freshwater eel</name>
    <name type="synonym">Muraena anguilla</name>
    <dbReference type="NCBI Taxonomy" id="7936"/>
    <lineage>
        <taxon>Eukaryota</taxon>
        <taxon>Metazoa</taxon>
        <taxon>Chordata</taxon>
        <taxon>Craniata</taxon>
        <taxon>Vertebrata</taxon>
        <taxon>Euteleostomi</taxon>
        <taxon>Actinopterygii</taxon>
        <taxon>Neopterygii</taxon>
        <taxon>Teleostei</taxon>
        <taxon>Anguilliformes</taxon>
        <taxon>Anguillidae</taxon>
        <taxon>Anguilla</taxon>
    </lineage>
</organism>
<dbReference type="AlphaFoldDB" id="A0A0E9WED9"/>
<reference evidence="1" key="1">
    <citation type="submission" date="2014-11" db="EMBL/GenBank/DDBJ databases">
        <authorList>
            <person name="Amaro Gonzalez C."/>
        </authorList>
    </citation>
    <scope>NUCLEOTIDE SEQUENCE</scope>
</reference>
<reference evidence="1" key="2">
    <citation type="journal article" date="2015" name="Fish Shellfish Immunol.">
        <title>Early steps in the European eel (Anguilla anguilla)-Vibrio vulnificus interaction in the gills: Role of the RtxA13 toxin.</title>
        <authorList>
            <person name="Callol A."/>
            <person name="Pajuelo D."/>
            <person name="Ebbesson L."/>
            <person name="Teles M."/>
            <person name="MacKenzie S."/>
            <person name="Amaro C."/>
        </authorList>
    </citation>
    <scope>NUCLEOTIDE SEQUENCE</scope>
</reference>
<protein>
    <submittedName>
        <fullName evidence="1">Uncharacterized protein</fullName>
    </submittedName>
</protein>
<dbReference type="EMBL" id="GBXM01020647">
    <property type="protein sequence ID" value="JAH87930.1"/>
    <property type="molecule type" value="Transcribed_RNA"/>
</dbReference>
<accession>A0A0E9WED9</accession>
<name>A0A0E9WED9_ANGAN</name>
<sequence length="112" mass="12856">MRTLVLHFNEETPRWGEGGQWCHTHSFIPPSPLLSSPHLSISLNHPLKRKGKICKGKPLSLNILHACPGHFRQHVNPQSRCSRLPRAALLFTFHVLVPGQKYIKNKIKNKNW</sequence>
<evidence type="ECO:0000313" key="1">
    <source>
        <dbReference type="EMBL" id="JAH87930.1"/>
    </source>
</evidence>